<dbReference type="InterPro" id="IPR014756">
    <property type="entry name" value="Ig_E-set"/>
</dbReference>
<dbReference type="GO" id="GO:0046688">
    <property type="term" value="P:response to copper ion"/>
    <property type="evidence" value="ECO:0007669"/>
    <property type="project" value="InterPro"/>
</dbReference>
<sequence>MALMSPIVSRLARLLVIALCGLLAQVAVASAHATLNSSDPKDGAVVDAAPSFYALTFSEPVSPLSLRLVRPDGSSIPLDRFEVKDRTVEIAAPADLGRGTHVLSWRVTSADGHPIGGSVVFSIGLASSAPPLVGDQIDWAVRAGVLAGRIALYVGLFIGVGGAFSLCWLFGGSRSGRNVVAGTLVIGALGALGSVGFQGLDALAVPVTRIAEPMVWSTAMGTSLAHTVIAAFIAFAAAALALLKKGQFSRVPSLAALILAGAALSLSGHAAAAEPQWLMRPAVFLHAMAISFWVGSLAPLALALRRGDPAAVPGLRRFSTAIPLLLVVLIAAGAVLAIVQVEKPQALVDTAYGRVFLIKLGLLVGLSLLAAANRWRLTKPVVAGDGRATKRLVRSIAAETAIVLLIFAVVACWRFTPPPRALAAAAAQPATVHIHADEAMAFVQVMPGRAGDVTVSIGVLSGEFQRLDAKEVTLVLSKPDSGVEPFRRAAGRRDEATWRIDHMTIPLPGTWRVRVDILISDFDKVSLEDQISIRP</sequence>
<dbReference type="InterPro" id="IPR007348">
    <property type="entry name" value="CopC_dom"/>
</dbReference>
<feature type="domain" description="CopC" evidence="11">
    <location>
        <begin position="32"/>
        <end position="123"/>
    </location>
</feature>
<geneLocation type="plasmid" evidence="14">
    <name>pNGR234b</name>
</geneLocation>
<dbReference type="HOGENOM" id="CLU_023176_2_0_5"/>
<evidence type="ECO:0000256" key="1">
    <source>
        <dbReference type="ARBA" id="ARBA00004651"/>
    </source>
</evidence>
<evidence type="ECO:0000256" key="7">
    <source>
        <dbReference type="ARBA" id="ARBA00023008"/>
    </source>
</evidence>
<dbReference type="InterPro" id="IPR032694">
    <property type="entry name" value="CopC/D"/>
</dbReference>
<proteinExistence type="predicted"/>
<dbReference type="GO" id="GO:0006825">
    <property type="term" value="P:copper ion transport"/>
    <property type="evidence" value="ECO:0007669"/>
    <property type="project" value="InterPro"/>
</dbReference>
<dbReference type="PANTHER" id="PTHR34820">
    <property type="entry name" value="INNER MEMBRANE PROTEIN YEBZ"/>
    <property type="match status" value="1"/>
</dbReference>
<dbReference type="OrthoDB" id="8374223at2"/>
<keyword evidence="2" id="KW-1003">Cell membrane</keyword>
<feature type="chain" id="PRO_5015098544" evidence="10">
    <location>
        <begin position="30"/>
        <end position="535"/>
    </location>
</feature>
<keyword evidence="4" id="KW-0479">Metal-binding</keyword>
<dbReference type="Proteomes" id="UP000001054">
    <property type="component" value="Plasmid pNGR234b"/>
</dbReference>
<dbReference type="Gene3D" id="2.60.40.1220">
    <property type="match status" value="1"/>
</dbReference>
<keyword evidence="3 9" id="KW-0812">Transmembrane</keyword>
<keyword evidence="15" id="KW-1185">Reference proteome</keyword>
<evidence type="ECO:0000313" key="13">
    <source>
        <dbReference type="EMBL" id="AAQ87536.1"/>
    </source>
</evidence>
<feature type="domain" description="Copper resistance protein D" evidence="12">
    <location>
        <begin position="315"/>
        <end position="413"/>
    </location>
</feature>
<dbReference type="SUPFAM" id="SSF81296">
    <property type="entry name" value="E set domains"/>
    <property type="match status" value="1"/>
</dbReference>
<dbReference type="PANTHER" id="PTHR34820:SF4">
    <property type="entry name" value="INNER MEMBRANE PROTEIN YEBZ"/>
    <property type="match status" value="1"/>
</dbReference>
<dbReference type="GO" id="GO:0005886">
    <property type="term" value="C:plasma membrane"/>
    <property type="evidence" value="ECO:0007669"/>
    <property type="project" value="UniProtKB-SubCell"/>
</dbReference>
<evidence type="ECO:0000313" key="14">
    <source>
        <dbReference type="EMBL" id="ACP22071.1"/>
    </source>
</evidence>
<gene>
    <name evidence="14" type="ordered locus">NGR_b06130</name>
    <name evidence="13" type="ORF">RNGR00411</name>
</gene>
<keyword evidence="7" id="KW-0186">Copper</keyword>
<feature type="transmembrane region" description="Helical" evidence="9">
    <location>
        <begin position="254"/>
        <end position="272"/>
    </location>
</feature>
<dbReference type="GO" id="GO:0005507">
    <property type="term" value="F:copper ion binding"/>
    <property type="evidence" value="ECO:0007669"/>
    <property type="project" value="InterPro"/>
</dbReference>
<dbReference type="InterPro" id="IPR014755">
    <property type="entry name" value="Cu-Rt/internalin_Ig-like"/>
</dbReference>
<dbReference type="Pfam" id="PF05425">
    <property type="entry name" value="CopD"/>
    <property type="match status" value="1"/>
</dbReference>
<evidence type="ECO:0000256" key="4">
    <source>
        <dbReference type="ARBA" id="ARBA00022723"/>
    </source>
</evidence>
<dbReference type="Pfam" id="PF04234">
    <property type="entry name" value="CopC"/>
    <property type="match status" value="1"/>
</dbReference>
<evidence type="ECO:0000259" key="12">
    <source>
        <dbReference type="Pfam" id="PF05425"/>
    </source>
</evidence>
<evidence type="ECO:0000256" key="6">
    <source>
        <dbReference type="ARBA" id="ARBA00022989"/>
    </source>
</evidence>
<evidence type="ECO:0000256" key="10">
    <source>
        <dbReference type="SAM" id="SignalP"/>
    </source>
</evidence>
<dbReference type="PATRIC" id="fig|394.7.peg.1059"/>
<feature type="transmembrane region" description="Helical" evidence="9">
    <location>
        <begin position="178"/>
        <end position="200"/>
    </location>
</feature>
<feature type="transmembrane region" description="Helical" evidence="9">
    <location>
        <begin position="220"/>
        <end position="242"/>
    </location>
</feature>
<keyword evidence="8 9" id="KW-0472">Membrane</keyword>
<feature type="transmembrane region" description="Helical" evidence="9">
    <location>
        <begin position="284"/>
        <end position="305"/>
    </location>
</feature>
<evidence type="ECO:0000256" key="8">
    <source>
        <dbReference type="ARBA" id="ARBA00023136"/>
    </source>
</evidence>
<dbReference type="AlphaFoldDB" id="Q6W132"/>
<comment type="subcellular location">
    <subcellularLocation>
        <location evidence="1">Cell membrane</location>
        <topology evidence="1">Multi-pass membrane protein</topology>
    </subcellularLocation>
</comment>
<keyword evidence="6 9" id="KW-1133">Transmembrane helix</keyword>
<evidence type="ECO:0000313" key="15">
    <source>
        <dbReference type="Proteomes" id="UP000001054"/>
    </source>
</evidence>
<accession>Q6W132</accession>
<evidence type="ECO:0000256" key="9">
    <source>
        <dbReference type="SAM" id="Phobius"/>
    </source>
</evidence>
<protein>
    <submittedName>
        <fullName evidence="13">Copper resistance protein C</fullName>
    </submittedName>
    <submittedName>
        <fullName evidence="14">Possible Copper export protein</fullName>
    </submittedName>
</protein>
<geneLocation type="plasmid" evidence="13">
    <name>megaplasmid 2</name>
</geneLocation>
<dbReference type="RefSeq" id="WP_015886735.1">
    <property type="nucleotide sequence ID" value="NC_012586.1"/>
</dbReference>
<feature type="transmembrane region" description="Helical" evidence="9">
    <location>
        <begin position="351"/>
        <end position="371"/>
    </location>
</feature>
<name>Q6W132_SINFN</name>
<dbReference type="EMBL" id="CP000874">
    <property type="protein sequence ID" value="ACP22071.1"/>
    <property type="molecule type" value="Genomic_DNA"/>
</dbReference>
<feature type="signal peptide" evidence="10">
    <location>
        <begin position="1"/>
        <end position="29"/>
    </location>
</feature>
<keyword evidence="13" id="KW-0614">Plasmid</keyword>
<dbReference type="KEGG" id="rhi:NGR_b06130"/>
<keyword evidence="5 10" id="KW-0732">Signal</keyword>
<feature type="transmembrane region" description="Helical" evidence="9">
    <location>
        <begin position="150"/>
        <end position="171"/>
    </location>
</feature>
<feature type="transmembrane region" description="Helical" evidence="9">
    <location>
        <begin position="392"/>
        <end position="416"/>
    </location>
</feature>
<evidence type="ECO:0000256" key="5">
    <source>
        <dbReference type="ARBA" id="ARBA00022729"/>
    </source>
</evidence>
<evidence type="ECO:0000256" key="2">
    <source>
        <dbReference type="ARBA" id="ARBA00022475"/>
    </source>
</evidence>
<organism evidence="13">
    <name type="scientific">Sinorhizobium fredii (strain NBRC 101917 / NGR234)</name>
    <dbReference type="NCBI Taxonomy" id="394"/>
    <lineage>
        <taxon>Bacteria</taxon>
        <taxon>Pseudomonadati</taxon>
        <taxon>Pseudomonadota</taxon>
        <taxon>Alphaproteobacteria</taxon>
        <taxon>Hyphomicrobiales</taxon>
        <taxon>Rhizobiaceae</taxon>
        <taxon>Sinorhizobium/Ensifer group</taxon>
        <taxon>Sinorhizobium</taxon>
    </lineage>
</organism>
<feature type="transmembrane region" description="Helical" evidence="9">
    <location>
        <begin position="317"/>
        <end position="339"/>
    </location>
</feature>
<reference evidence="13" key="1">
    <citation type="submission" date="2003-06" db="EMBL/GenBank/DDBJ databases">
        <title>Comparative DNA analysis of two large contigs of the Rhizobium sp. NGR234 megaplasmid 2.</title>
        <authorList>
            <person name="Broughton W.J."/>
            <person name="Perret X."/>
            <person name="Staehelin C."/>
            <person name="Schmitz R.A."/>
            <person name="Raasch C."/>
            <person name="Liesegang H."/>
            <person name="Gottschalk G."/>
            <person name="Streit W.R."/>
        </authorList>
    </citation>
    <scope>NUCLEOTIDE SEQUENCE</scope>
    <source>
        <strain evidence="13">NGR234</strain>
        <plasmid evidence="13">megaplasmid 2</plasmid>
    </source>
</reference>
<reference evidence="15" key="2">
    <citation type="journal article" date="2004" name="J. Bacteriol.">
        <title>An evolutionary hot spot: the pNGR234b replicon of Rhizobium sp. strain NGR234.</title>
        <authorList>
            <person name="Streit W.R."/>
            <person name="Schmitz R.A."/>
            <person name="Perret X."/>
            <person name="Staehelin C."/>
            <person name="Deakin W.J."/>
            <person name="Raasch C."/>
            <person name="Liesegang H."/>
            <person name="Broughton W.J."/>
        </authorList>
    </citation>
    <scope>NUCLEOTIDE SEQUENCE [LARGE SCALE GENOMIC DNA]</scope>
    <source>
        <strain evidence="15">NBRC 101917 / NGR234</strain>
    </source>
</reference>
<dbReference type="InterPro" id="IPR008457">
    <property type="entry name" value="Cu-R_CopD_dom"/>
</dbReference>
<evidence type="ECO:0000256" key="3">
    <source>
        <dbReference type="ARBA" id="ARBA00022692"/>
    </source>
</evidence>
<reference evidence="14 15" key="3">
    <citation type="journal article" date="2009" name="Appl. Environ. Microbiol.">
        <title>Rhizobium sp. strain NGR234 possesses a remarkable number of secretion systems.</title>
        <authorList>
            <person name="Schmeisser C."/>
            <person name="Liesegang H."/>
            <person name="Krysciak D."/>
            <person name="Bakkou N."/>
            <person name="Le Quere A."/>
            <person name="Wollherr A."/>
            <person name="Heinemeyer I."/>
            <person name="Morgenstern B."/>
            <person name="Pommerening-Roeser A."/>
            <person name="Flores M."/>
            <person name="Palacios R."/>
            <person name="Brenner S."/>
            <person name="Gottschalk G."/>
            <person name="Schmitz R.A."/>
            <person name="Broughton W.J."/>
            <person name="Perret X."/>
            <person name="Strittmatter A.W."/>
            <person name="Streit W.R."/>
        </authorList>
    </citation>
    <scope>NUCLEOTIDE SEQUENCE [LARGE SCALE GENOMIC DNA]</scope>
    <source>
        <strain evidence="15">NBRC 101917 / NGR234</strain>
        <strain evidence="14">NGR234</strain>
        <plasmid evidence="14">pNGR234b</plasmid>
    </source>
</reference>
<evidence type="ECO:0000259" key="11">
    <source>
        <dbReference type="Pfam" id="PF04234"/>
    </source>
</evidence>
<geneLocation type="plasmid" evidence="15">
    <name>sym pNGR234b</name>
</geneLocation>
<dbReference type="GO" id="GO:0042597">
    <property type="term" value="C:periplasmic space"/>
    <property type="evidence" value="ECO:0007669"/>
    <property type="project" value="InterPro"/>
</dbReference>
<dbReference type="EMBL" id="AY316747">
    <property type="protein sequence ID" value="AAQ87536.1"/>
    <property type="molecule type" value="Genomic_DNA"/>
</dbReference>